<dbReference type="AlphaFoldDB" id="A0A0F0LWH5"/>
<protein>
    <submittedName>
        <fullName evidence="3">Uncharacterized protein</fullName>
    </submittedName>
</protein>
<accession>A0A0F0LWH5</accession>
<dbReference type="EMBL" id="DMNG01000140">
    <property type="protein sequence ID" value="HAN24548.1"/>
    <property type="molecule type" value="Genomic_DNA"/>
</dbReference>
<feature type="transmembrane region" description="Helical" evidence="1">
    <location>
        <begin position="21"/>
        <end position="47"/>
    </location>
</feature>
<keyword evidence="1" id="KW-1133">Transmembrane helix</keyword>
<reference evidence="2 5" key="2">
    <citation type="journal article" date="2018" name="Nat. Biotechnol.">
        <title>A standardized bacterial taxonomy based on genome phylogeny substantially revises the tree of life.</title>
        <authorList>
            <person name="Parks D.H."/>
            <person name="Chuvochina M."/>
            <person name="Waite D.W."/>
            <person name="Rinke C."/>
            <person name="Skarshewski A."/>
            <person name="Chaumeil P.A."/>
            <person name="Hugenholtz P."/>
        </authorList>
    </citation>
    <scope>NUCLEOTIDE SEQUENCE [LARGE SCALE GENOMIC DNA]</scope>
    <source>
        <strain evidence="2">UBA9152</strain>
    </source>
</reference>
<evidence type="ECO:0000256" key="1">
    <source>
        <dbReference type="SAM" id="Phobius"/>
    </source>
</evidence>
<proteinExistence type="predicted"/>
<keyword evidence="1" id="KW-0812">Transmembrane</keyword>
<comment type="caution">
    <text evidence="3">The sequence shown here is derived from an EMBL/GenBank/DDBJ whole genome shotgun (WGS) entry which is preliminary data.</text>
</comment>
<evidence type="ECO:0000313" key="5">
    <source>
        <dbReference type="Proteomes" id="UP000257479"/>
    </source>
</evidence>
<gene>
    <name evidence="2" type="ORF">DCP95_08255</name>
    <name evidence="3" type="ORF">RR49_00807</name>
</gene>
<dbReference type="Proteomes" id="UP000257479">
    <property type="component" value="Unassembled WGS sequence"/>
</dbReference>
<dbReference type="PATRIC" id="fig|400772.4.peg.836"/>
<organism evidence="3 4">
    <name type="scientific">Microbacterium ginsengisoli</name>
    <dbReference type="NCBI Taxonomy" id="400772"/>
    <lineage>
        <taxon>Bacteria</taxon>
        <taxon>Bacillati</taxon>
        <taxon>Actinomycetota</taxon>
        <taxon>Actinomycetes</taxon>
        <taxon>Micrococcales</taxon>
        <taxon>Microbacteriaceae</taxon>
        <taxon>Microbacterium</taxon>
    </lineage>
</organism>
<keyword evidence="4" id="KW-1185">Reference proteome</keyword>
<evidence type="ECO:0000313" key="2">
    <source>
        <dbReference type="EMBL" id="HAN24548.1"/>
    </source>
</evidence>
<name>A0A0F0LWH5_9MICO</name>
<dbReference type="STRING" id="400772.RR49_00807"/>
<keyword evidence="1" id="KW-0472">Membrane</keyword>
<evidence type="ECO:0000313" key="3">
    <source>
        <dbReference type="EMBL" id="KJL38176.1"/>
    </source>
</evidence>
<evidence type="ECO:0000313" key="4">
    <source>
        <dbReference type="Proteomes" id="UP000033451"/>
    </source>
</evidence>
<sequence>MLVIPRSARAPRARLGDDGASLVAVVVVMLVGFVVAVTIAGVSIFAITQNQRSASSLQAFTAAESGRDAAVAMLAAASAGTAGCSTTGTGTYSGTAGTYTYSYSVFSTTSTVQPSRSTALGAAACPTITSTFVLVHAVGTSPSGATTAVDAVYPWAGSTVKTDSLGYINNGFSPLLSNFTGGDLVVRSGDFACNATTISGNVYVLAGNVTIGAGCIIQGSVYASGTVTASLSVVNSTVTVGSVSAVSIITGDITALGNVSLVPLTTLSLPGLPLGLSVGGGIHSGGNVTLDTAINLSLLGTYAGTVGGDVTARGTISIKAWKVGGKAQATGTVTVNTSLGVLCLIIPCGTLGPTSQVPNSSSTPQPAFSPSQAQLLAQSAWVDLNASTNWSRYTGSAWTAYATFTGDSCSASSINSAISAATAPIVINATACAFSPSFLLSITNVPQDTVLLVTNTINTLAIQGSTTATAANPRQLFLVQVDNIANGVPDCAGRGAVTNLLSAVPTSTNFRLMVYSPCAASLLGLGNAASTITGQFIVPTTNWTIVGNTLKQVICAPMTVNPNIQFGCKATDAATGTPIGSFTTAKAIAQVEVSP</sequence>
<reference evidence="3 4" key="1">
    <citation type="submission" date="2015-02" db="EMBL/GenBank/DDBJ databases">
        <title>Draft genome sequences of ten Microbacterium spp. with emphasis on heavy metal contaminated environments.</title>
        <authorList>
            <person name="Corretto E."/>
        </authorList>
    </citation>
    <scope>NUCLEOTIDE SEQUENCE [LARGE SCALE GENOMIC DNA]</scope>
    <source>
        <strain evidence="3 4">DSM 18659</strain>
    </source>
</reference>
<dbReference type="Proteomes" id="UP000033451">
    <property type="component" value="Unassembled WGS sequence"/>
</dbReference>
<dbReference type="EMBL" id="JYIY01000064">
    <property type="protein sequence ID" value="KJL38176.1"/>
    <property type="molecule type" value="Genomic_DNA"/>
</dbReference>